<sequence>MVLQKAVGLPALQDCPDKPRNFLFDLQDCPGISRNFLFNIQDCPGIVRIPAQVTLLVKRENL</sequence>
<dbReference type="AlphaFoldDB" id="A0A318D5F3"/>
<name>A0A318D5F3_9GAMM</name>
<dbReference type="Proteomes" id="UP000247689">
    <property type="component" value="Unassembled WGS sequence"/>
</dbReference>
<comment type="caution">
    <text evidence="1">The sequence shown here is derived from an EMBL/GenBank/DDBJ whole genome shotgun (WGS) entry which is preliminary data.</text>
</comment>
<evidence type="ECO:0000313" key="2">
    <source>
        <dbReference type="Proteomes" id="UP000247689"/>
    </source>
</evidence>
<organism evidence="1 2">
    <name type="scientific">Kangiella spongicola</name>
    <dbReference type="NCBI Taxonomy" id="796379"/>
    <lineage>
        <taxon>Bacteria</taxon>
        <taxon>Pseudomonadati</taxon>
        <taxon>Pseudomonadota</taxon>
        <taxon>Gammaproteobacteria</taxon>
        <taxon>Kangiellales</taxon>
        <taxon>Kangiellaceae</taxon>
        <taxon>Kangiella</taxon>
    </lineage>
</organism>
<accession>A0A318D5F3</accession>
<dbReference type="EMBL" id="QICH01000016">
    <property type="protein sequence ID" value="PXF62384.1"/>
    <property type="molecule type" value="Genomic_DNA"/>
</dbReference>
<evidence type="ECO:0000313" key="1">
    <source>
        <dbReference type="EMBL" id="PXF62384.1"/>
    </source>
</evidence>
<keyword evidence="2" id="KW-1185">Reference proteome</keyword>
<protein>
    <submittedName>
        <fullName evidence="1">Uncharacterized protein</fullName>
    </submittedName>
</protein>
<gene>
    <name evidence="1" type="ORF">DL796_11800</name>
</gene>
<reference evidence="1 2" key="1">
    <citation type="submission" date="2018-05" db="EMBL/GenBank/DDBJ databases">
        <title>Kangiella spongicola genome sequence.</title>
        <authorList>
            <person name="Maclea K.S."/>
            <person name="Goen A.E."/>
            <person name="Kelley C."/>
            <person name="Underriner A."/>
            <person name="Silverwood T."/>
            <person name="Trachtenberg A.M."/>
        </authorList>
    </citation>
    <scope>NUCLEOTIDE SEQUENCE [LARGE SCALE GENOMIC DNA]</scope>
    <source>
        <strain evidence="1 2">ATCC BAA-2076</strain>
    </source>
</reference>
<proteinExistence type="predicted"/>